<protein>
    <submittedName>
        <fullName evidence="6">Uncharacterized protein</fullName>
    </submittedName>
</protein>
<proteinExistence type="predicted"/>
<dbReference type="EMBL" id="MCFC01000097">
    <property type="protein sequence ID" value="ORY22182.1"/>
    <property type="molecule type" value="Genomic_DNA"/>
</dbReference>
<evidence type="ECO:0000256" key="1">
    <source>
        <dbReference type="ARBA" id="ARBA00004123"/>
    </source>
</evidence>
<keyword evidence="5" id="KW-0539">Nucleus</keyword>
<keyword evidence="4" id="KW-0804">Transcription</keyword>
<keyword evidence="2" id="KW-0805">Transcription regulation</keyword>
<dbReference type="PANTHER" id="PTHR31845:SF19">
    <property type="entry name" value="TRANSCRIPTION FACTOR DOMAIN-CONTAINING PROTEIN"/>
    <property type="match status" value="1"/>
</dbReference>
<dbReference type="STRING" id="71784.A0A1Y2AI82"/>
<dbReference type="AlphaFoldDB" id="A0A1Y2AI82"/>
<evidence type="ECO:0000256" key="5">
    <source>
        <dbReference type="ARBA" id="ARBA00023242"/>
    </source>
</evidence>
<evidence type="ECO:0000313" key="7">
    <source>
        <dbReference type="Proteomes" id="UP000193986"/>
    </source>
</evidence>
<comment type="caution">
    <text evidence="6">The sequence shown here is derived from an EMBL/GenBank/DDBJ whole genome shotgun (WGS) entry which is preliminary data.</text>
</comment>
<dbReference type="OrthoDB" id="3163292at2759"/>
<evidence type="ECO:0000256" key="4">
    <source>
        <dbReference type="ARBA" id="ARBA00023163"/>
    </source>
</evidence>
<organism evidence="6 7">
    <name type="scientific">Naematelia encephala</name>
    <dbReference type="NCBI Taxonomy" id="71784"/>
    <lineage>
        <taxon>Eukaryota</taxon>
        <taxon>Fungi</taxon>
        <taxon>Dikarya</taxon>
        <taxon>Basidiomycota</taxon>
        <taxon>Agaricomycotina</taxon>
        <taxon>Tremellomycetes</taxon>
        <taxon>Tremellales</taxon>
        <taxon>Naemateliaceae</taxon>
        <taxon>Naematelia</taxon>
    </lineage>
</organism>
<dbReference type="GO" id="GO:0000976">
    <property type="term" value="F:transcription cis-regulatory region binding"/>
    <property type="evidence" value="ECO:0007669"/>
    <property type="project" value="TreeGrafter"/>
</dbReference>
<evidence type="ECO:0000256" key="3">
    <source>
        <dbReference type="ARBA" id="ARBA00023125"/>
    </source>
</evidence>
<dbReference type="GO" id="GO:0000981">
    <property type="term" value="F:DNA-binding transcription factor activity, RNA polymerase II-specific"/>
    <property type="evidence" value="ECO:0007669"/>
    <property type="project" value="TreeGrafter"/>
</dbReference>
<keyword evidence="7" id="KW-1185">Reference proteome</keyword>
<name>A0A1Y2AI82_9TREE</name>
<evidence type="ECO:0000313" key="6">
    <source>
        <dbReference type="EMBL" id="ORY22182.1"/>
    </source>
</evidence>
<keyword evidence="3" id="KW-0238">DNA-binding</keyword>
<evidence type="ECO:0000256" key="2">
    <source>
        <dbReference type="ARBA" id="ARBA00023015"/>
    </source>
</evidence>
<comment type="subcellular location">
    <subcellularLocation>
        <location evidence="1">Nucleus</location>
    </subcellularLocation>
</comment>
<dbReference type="InterPro" id="IPR051089">
    <property type="entry name" value="prtT"/>
</dbReference>
<accession>A0A1Y2AI82</accession>
<sequence>MTDLSCSVHTLSYLRQTSPILFSTVLACASRFFRKDLHSLLLSHASTILDRASNSGVADIGIVQSLMLSTYWKAPEDTSAWRKIGMAVRLGY</sequence>
<reference evidence="6 7" key="1">
    <citation type="submission" date="2016-07" db="EMBL/GenBank/DDBJ databases">
        <title>Pervasive Adenine N6-methylation of Active Genes in Fungi.</title>
        <authorList>
            <consortium name="DOE Joint Genome Institute"/>
            <person name="Mondo S.J."/>
            <person name="Dannebaum R.O."/>
            <person name="Kuo R.C."/>
            <person name="Labutti K."/>
            <person name="Haridas S."/>
            <person name="Kuo A."/>
            <person name="Salamov A."/>
            <person name="Ahrendt S.R."/>
            <person name="Lipzen A."/>
            <person name="Sullivan W."/>
            <person name="Andreopoulos W.B."/>
            <person name="Clum A."/>
            <person name="Lindquist E."/>
            <person name="Daum C."/>
            <person name="Ramamoorthy G.K."/>
            <person name="Gryganskyi A."/>
            <person name="Culley D."/>
            <person name="Magnuson J.K."/>
            <person name="James T.Y."/>
            <person name="O'Malley M.A."/>
            <person name="Stajich J.E."/>
            <person name="Spatafora J.W."/>
            <person name="Visel A."/>
            <person name="Grigoriev I.V."/>
        </authorList>
    </citation>
    <scope>NUCLEOTIDE SEQUENCE [LARGE SCALE GENOMIC DNA]</scope>
    <source>
        <strain evidence="6 7">68-887.2</strain>
    </source>
</reference>
<dbReference type="Proteomes" id="UP000193986">
    <property type="component" value="Unassembled WGS sequence"/>
</dbReference>
<dbReference type="GO" id="GO:0005634">
    <property type="term" value="C:nucleus"/>
    <property type="evidence" value="ECO:0007669"/>
    <property type="project" value="UniProtKB-SubCell"/>
</dbReference>
<gene>
    <name evidence="6" type="ORF">BCR39DRAFT_552063</name>
</gene>
<dbReference type="PANTHER" id="PTHR31845">
    <property type="entry name" value="FINGER DOMAIN PROTEIN, PUTATIVE-RELATED"/>
    <property type="match status" value="1"/>
</dbReference>
<feature type="non-terminal residue" evidence="6">
    <location>
        <position position="92"/>
    </location>
</feature>
<dbReference type="InParanoid" id="A0A1Y2AI82"/>